<dbReference type="Proteomes" id="UP001431783">
    <property type="component" value="Unassembled WGS sequence"/>
</dbReference>
<evidence type="ECO:0000256" key="4">
    <source>
        <dbReference type="ARBA" id="ARBA00022679"/>
    </source>
</evidence>
<keyword evidence="6 13" id="KW-0227">DNA damage</keyword>
<evidence type="ECO:0000259" key="14">
    <source>
        <dbReference type="PROSITE" id="PS50290"/>
    </source>
</evidence>
<dbReference type="Pfam" id="PF02259">
    <property type="entry name" value="FAT"/>
    <property type="match status" value="1"/>
</dbReference>
<dbReference type="PANTHER" id="PTHR37079">
    <property type="entry name" value="SERINE/THREONINE-PROTEIN KINASE ATM"/>
    <property type="match status" value="1"/>
</dbReference>
<evidence type="ECO:0000256" key="12">
    <source>
        <dbReference type="ARBA" id="ARBA00048679"/>
    </source>
</evidence>
<dbReference type="SMART" id="SM01342">
    <property type="entry name" value="TAN"/>
    <property type="match status" value="1"/>
</dbReference>
<gene>
    <name evidence="17" type="ORF">WA026_005780</name>
</gene>
<evidence type="ECO:0000256" key="13">
    <source>
        <dbReference type="RuleBase" id="RU365027"/>
    </source>
</evidence>
<dbReference type="PANTHER" id="PTHR37079:SF4">
    <property type="entry name" value="SERINE_THREONINE-PROTEIN KINASE ATM"/>
    <property type="match status" value="1"/>
</dbReference>
<dbReference type="SMART" id="SM01343">
    <property type="entry name" value="FATC"/>
    <property type="match status" value="1"/>
</dbReference>
<dbReference type="InterPro" id="IPR021668">
    <property type="entry name" value="TAN"/>
</dbReference>
<dbReference type="InterPro" id="IPR000403">
    <property type="entry name" value="PI3/4_kinase_cat_dom"/>
</dbReference>
<dbReference type="FunFam" id="3.30.1010.10:FF:000023">
    <property type="entry name" value="Serine/threonine-protein kinase ATM"/>
    <property type="match status" value="1"/>
</dbReference>
<comment type="similarity">
    <text evidence="2 13">Belongs to the PI3/PI4-kinase family. ATM subfamily.</text>
</comment>
<organism evidence="17 18">
    <name type="scientific">Henosepilachna vigintioctopunctata</name>
    <dbReference type="NCBI Taxonomy" id="420089"/>
    <lineage>
        <taxon>Eukaryota</taxon>
        <taxon>Metazoa</taxon>
        <taxon>Ecdysozoa</taxon>
        <taxon>Arthropoda</taxon>
        <taxon>Hexapoda</taxon>
        <taxon>Insecta</taxon>
        <taxon>Pterygota</taxon>
        <taxon>Neoptera</taxon>
        <taxon>Endopterygota</taxon>
        <taxon>Coleoptera</taxon>
        <taxon>Polyphaga</taxon>
        <taxon>Cucujiformia</taxon>
        <taxon>Coccinelloidea</taxon>
        <taxon>Coccinellidae</taxon>
        <taxon>Epilachninae</taxon>
        <taxon>Epilachnini</taxon>
        <taxon>Henosepilachna</taxon>
    </lineage>
</organism>
<dbReference type="InterPro" id="IPR014009">
    <property type="entry name" value="PIK_FAT"/>
</dbReference>
<sequence>MSCQIEDICDQLSSNKITERKKGSELFMRIIQNEQTIEYLNTDGKILWNMVLGAVHKYLMKESDRAYEEKKKKGILVNGEIFCETVKLMVKEGQKYNTQDILKCISYCLEEDRLYNSCSSHYLTALRDIMLPNENIRCHIEAGDWDVMFKRLKTRFRSDFELGEKNSKDCLETIAQYLKYGPLHGLSSDTLRREFQFISQICKEISANSSRPLQAAVVDMVYYFCLYTAKDNRMSCCKLGEQTIPSIIALYEIQNPKSKEMKILLIKYFLLQVVLHNPKGICEGNPIAYAFSWDDWNRCLKYIYKKCQEDISHTMKSYTQYDKPLLFLFENQVKYLQKDFSRLFAEVIKQMEMKHMENYSCSLVESSKRIKVTSPVMDLIDSIEKTQHWPWINIMGTLLQRYPDILNETYFTNLLQILSKLQVDCKDDTVAHHIYYCLNLLQDIQPRLKLHHNIEVNQIWNIICDTSLRAFGLNQNDPQLHGLLQKLIRNIGGLNQDTIFVHTHLNNFRALHNKNQSEILIKWILSKNSSGNYTYMLSNITARILIGLILKKWPFDLANDFHEEIDEKNDLFGDIADIYLKTELEETVSFVIEKQKNELTVSKCKTVLIDYLCTFLFNSIKNSMNSIRESKNEREQMLHSISIIGLIKNVISYLINFELLQEEDLDQNVFFKMMIPLFEQVNNYLTSSFKINDDLTIANVTDTLHCFHKILSTVSNPFVDKKFREIIPNDLLKTLLSFLQISQREKRIDFKEFRIPLKNLRVMVIKTLVTFSCGLKSFSIQNQEYIFSALRLHDCLLDKYANCDLVMAFLGSIREWKPEGLNANSIEKILNHLLEICTATFKYYTYATEILQFLPDLYSYAIQYGSDESKTLLMQISYAFYTQRNIYGPGFFVALVNCIGRLYQVDPGCTFTKWDENDVILKLPEFLCNKHQEVRFAAIQNIVRFFETSSRNTSRNYHLQKKIFQDICEKCDKVFEVEGSLTEERKVDETVTRSAAVLHILSSIMIVSNFWREESLFALLKIVHIRRLETFPKALKIVSKNLSLKSEIFLLEKYLYLLLCRWADEKFSLDDFPISLFGYNDKTSFHAQYLDDIIPFLIHFDATGLDDISNFRKKSIRTILEDTFSVLCVASMISTVSNLNQDTFEKHKLMRFVIQHVGYEQFKSLFMEKIDQILTNLLSRVSDEAHFQEKFNTSMIFIKSYTETISVSDFKNSLDFLAEIVCPTKDLIQFLFTKSVDKIQKVMMKLTMNVHNSIAIEDKLRCFHHYSVINDLVSEHLSLSDACEYFIRDVCYVLLRFIRDTTFHELCEAALVYFRSSLDYLLEYPQIFCKHFGPIVTILIEHVIEERNGIISDLSLSLLNFLIKDNVQHFSEILKLIDNLPDNSKLNHLSKIQSDLKYGTTEMHLREQIDNFVNSENISKDCSSRVDSLRDLKVHLFCEKRQLKNLYQQLSNLKGFSEDCETSLPHQLISILVDLTHSKNKDVSMEALKCLGELGPADLMTLVVRPEKRLTFNNSTPFEFLTGQIISMLSMYLIDSNIQLFNPSAEVLYCALNTKEGKKITESAEDFGFGSICSEYLYPFMISKKPKSSNLKVDRKQLVVKINSDTVWVPSSQMEYSEWLKRLVCNVLETMSDSYLPLLIPICDLKVEFCESLFPSLIYLLVSLNIDEINTLVTEKINKFFDEHWRLTSDTNNNEELIVKNKKAVQVMLSVVHVVRVNRNNIKRKSSNAEMLDLDYLKIAKAAQYCNAYFTSLLYVELWCHSKVASQEHESNCFKSTILDFIHEIETQDVQLAIVNILRSSYKAIGDLDSLQGCGFTLLLNPQLRVEHYKDSGMWDQALLFYNIQISRGVSMSKEMLINSYKHCGLYESASFCTDAKVAPDYECMWRLSNWSLLDNDTPSQNNKPSFEKQMEKYKYFTLKNIHERDIGAVMEQIENARLCVVEKLKHTSLESSSNLYNILTYLQGFNEIEDFLNAESIDDLKLVFNKWHHQDDIDKNKFSYIEPILTQRMVILNDYLQSSRSEEGIFIKNNLVDFSLKLSGIARQENETSIGLRALMFIQNISQLTDNERSRIYLEDAQLCGISNNKHTGRKILKQLTGDESVNPRLRSLALKLYGKWSADSYSDNPTTIINNYFYASLSLLKGLEPNTDDHKSIFDTYNTLGKFADREYQQLSSHMKSDIFQIKMKNVEKAAEIVGQLTRKSGLTADQRKAKALHEKQYSIDEAEIENTKREQKSFLLIALKYYLKNVSHSDDNNLQIFRIIALFLENRSSESVLKLIEEHFRKIPSYKFITILPQFLPHISDINSEDLFSKQTDYIIERCARDHPHHTLPILLALANSHKDTEYNNSKTKLSVNEDRVVAAKKIVKNLKNNSFLKDIVTRLEMVADALVELAYFTPKADQADKRRDKKFSIPKRLKITVVKNYSAVSVLTENLRISKTANYDNIIGIHSYDNCYELVGGINAPKKIKCIGTDGIAREQLVKGKDDLRQDAVMQQVFTIMNNLLSMSKQTSGLKIRTYKIVPLSMRSGVLEWAKNTMPVGAYLLGDENNIGAHEKYRPQDKSPAYCRKLIGEAAQTSAENKLKVFSTVCKNFKPIFHKFFEENFLHPTVWYERRRAYIRSVATTSMCGYILGIGDRHVSNILLDKTTAEVIHIDFGIAFEQGRTLPTPETVPFRLTRDFVDAMGISGVEGAFRRSCEKTMTVMRDNYQTIMAILGVLLYDPLYSWTVSAAEASRRQRGSLDESVNFRTSPQVCDSDKSSVNTTAERALLRLKAKLQGIEEGTPMSVEHQVGVLIHQAMDPSNLCKLFFGWQAYL</sequence>
<evidence type="ECO:0000256" key="11">
    <source>
        <dbReference type="ARBA" id="ARBA00047899"/>
    </source>
</evidence>
<dbReference type="PROSITE" id="PS51189">
    <property type="entry name" value="FAT"/>
    <property type="match status" value="1"/>
</dbReference>
<dbReference type="GO" id="GO:0006281">
    <property type="term" value="P:DNA repair"/>
    <property type="evidence" value="ECO:0007669"/>
    <property type="project" value="InterPro"/>
</dbReference>
<dbReference type="GO" id="GO:0005634">
    <property type="term" value="C:nucleus"/>
    <property type="evidence" value="ECO:0007669"/>
    <property type="project" value="UniProtKB-SubCell"/>
</dbReference>
<name>A0AAW1U241_9CUCU</name>
<evidence type="ECO:0000256" key="9">
    <source>
        <dbReference type="ARBA" id="ARBA00023242"/>
    </source>
</evidence>
<comment type="catalytic activity">
    <reaction evidence="12">
        <text>L-seryl-[protein] + ATP = O-phospho-L-seryl-[protein] + ADP + H(+)</text>
        <dbReference type="Rhea" id="RHEA:17989"/>
        <dbReference type="Rhea" id="RHEA-COMP:9863"/>
        <dbReference type="Rhea" id="RHEA-COMP:11604"/>
        <dbReference type="ChEBI" id="CHEBI:15378"/>
        <dbReference type="ChEBI" id="CHEBI:29999"/>
        <dbReference type="ChEBI" id="CHEBI:30616"/>
        <dbReference type="ChEBI" id="CHEBI:83421"/>
        <dbReference type="ChEBI" id="CHEBI:456216"/>
        <dbReference type="EC" id="2.7.11.1"/>
    </reaction>
</comment>
<comment type="subcellular location">
    <subcellularLocation>
        <location evidence="1 13">Nucleus</location>
    </subcellularLocation>
</comment>
<dbReference type="Pfam" id="PF00454">
    <property type="entry name" value="PI3_PI4_kinase"/>
    <property type="match status" value="1"/>
</dbReference>
<evidence type="ECO:0000256" key="3">
    <source>
        <dbReference type="ARBA" id="ARBA00022527"/>
    </source>
</evidence>
<evidence type="ECO:0000256" key="1">
    <source>
        <dbReference type="ARBA" id="ARBA00004123"/>
    </source>
</evidence>
<dbReference type="EC" id="2.7.11.1" evidence="13"/>
<evidence type="ECO:0000313" key="18">
    <source>
        <dbReference type="Proteomes" id="UP001431783"/>
    </source>
</evidence>
<dbReference type="InterPro" id="IPR003151">
    <property type="entry name" value="PIK-rel_kinase_FAT"/>
</dbReference>
<feature type="domain" description="FAT" evidence="15">
    <location>
        <begin position="1738"/>
        <end position="2340"/>
    </location>
</feature>
<keyword evidence="3 13" id="KW-0723">Serine/threonine-protein kinase</keyword>
<keyword evidence="7 13" id="KW-0418">Kinase</keyword>
<evidence type="ECO:0000313" key="17">
    <source>
        <dbReference type="EMBL" id="KAK9874965.1"/>
    </source>
</evidence>
<evidence type="ECO:0000259" key="16">
    <source>
        <dbReference type="PROSITE" id="PS51190"/>
    </source>
</evidence>
<dbReference type="InterPro" id="IPR003152">
    <property type="entry name" value="FATC_dom"/>
</dbReference>
<proteinExistence type="inferred from homology"/>
<dbReference type="InterPro" id="IPR044107">
    <property type="entry name" value="PIKKc_ATM"/>
</dbReference>
<dbReference type="Gene3D" id="3.30.1010.10">
    <property type="entry name" value="Phosphatidylinositol 3-kinase Catalytic Subunit, Chain A, domain 4"/>
    <property type="match status" value="1"/>
</dbReference>
<dbReference type="PROSITE" id="PS00915">
    <property type="entry name" value="PI3_4_KINASE_1"/>
    <property type="match status" value="1"/>
</dbReference>
<feature type="domain" description="PI3K/PI4K catalytic" evidence="14">
    <location>
        <begin position="2452"/>
        <end position="2764"/>
    </location>
</feature>
<evidence type="ECO:0000256" key="10">
    <source>
        <dbReference type="ARBA" id="ARBA00023306"/>
    </source>
</evidence>
<keyword evidence="8 13" id="KW-0067">ATP-binding</keyword>
<evidence type="ECO:0000256" key="2">
    <source>
        <dbReference type="ARBA" id="ARBA00010769"/>
    </source>
</evidence>
<evidence type="ECO:0000259" key="15">
    <source>
        <dbReference type="PROSITE" id="PS51189"/>
    </source>
</evidence>
<accession>A0AAW1U241</accession>
<dbReference type="SMART" id="SM00146">
    <property type="entry name" value="PI3Kc"/>
    <property type="match status" value="1"/>
</dbReference>
<dbReference type="InterPro" id="IPR036940">
    <property type="entry name" value="PI3/4_kinase_cat_sf"/>
</dbReference>
<dbReference type="SUPFAM" id="SSF56112">
    <property type="entry name" value="Protein kinase-like (PK-like)"/>
    <property type="match status" value="1"/>
</dbReference>
<keyword evidence="18" id="KW-1185">Reference proteome</keyword>
<dbReference type="CDD" id="cd05171">
    <property type="entry name" value="PIKKc_ATM"/>
    <property type="match status" value="1"/>
</dbReference>
<keyword evidence="4 13" id="KW-0808">Transferase</keyword>
<dbReference type="InterPro" id="IPR018936">
    <property type="entry name" value="PI3/4_kinase_CS"/>
</dbReference>
<evidence type="ECO:0000256" key="8">
    <source>
        <dbReference type="ARBA" id="ARBA00022840"/>
    </source>
</evidence>
<feature type="domain" description="FATC" evidence="16">
    <location>
        <begin position="2783"/>
        <end position="2815"/>
    </location>
</feature>
<comment type="catalytic activity">
    <reaction evidence="11 13">
        <text>L-threonyl-[protein] + ATP = O-phospho-L-threonyl-[protein] + ADP + H(+)</text>
        <dbReference type="Rhea" id="RHEA:46608"/>
        <dbReference type="Rhea" id="RHEA-COMP:11060"/>
        <dbReference type="Rhea" id="RHEA-COMP:11605"/>
        <dbReference type="ChEBI" id="CHEBI:15378"/>
        <dbReference type="ChEBI" id="CHEBI:30013"/>
        <dbReference type="ChEBI" id="CHEBI:30616"/>
        <dbReference type="ChEBI" id="CHEBI:61977"/>
        <dbReference type="ChEBI" id="CHEBI:456216"/>
        <dbReference type="EC" id="2.7.11.1"/>
    </reaction>
</comment>
<dbReference type="EMBL" id="JARQZJ010000032">
    <property type="protein sequence ID" value="KAK9874965.1"/>
    <property type="molecule type" value="Genomic_DNA"/>
</dbReference>
<dbReference type="PROSITE" id="PS00916">
    <property type="entry name" value="PI3_4_KINASE_2"/>
    <property type="match status" value="1"/>
</dbReference>
<dbReference type="Pfam" id="PF11640">
    <property type="entry name" value="TAN"/>
    <property type="match status" value="1"/>
</dbReference>
<evidence type="ECO:0000256" key="6">
    <source>
        <dbReference type="ARBA" id="ARBA00022763"/>
    </source>
</evidence>
<dbReference type="InterPro" id="IPR011009">
    <property type="entry name" value="Kinase-like_dom_sf"/>
</dbReference>
<dbReference type="PROSITE" id="PS51190">
    <property type="entry name" value="FATC"/>
    <property type="match status" value="1"/>
</dbReference>
<dbReference type="PROSITE" id="PS50290">
    <property type="entry name" value="PI3_4_KINASE_3"/>
    <property type="match status" value="1"/>
</dbReference>
<reference evidence="17 18" key="1">
    <citation type="submission" date="2023-03" db="EMBL/GenBank/DDBJ databases">
        <title>Genome insight into feeding habits of ladybird beetles.</title>
        <authorList>
            <person name="Li H.-S."/>
            <person name="Huang Y.-H."/>
            <person name="Pang H."/>
        </authorList>
    </citation>
    <scope>NUCLEOTIDE SEQUENCE [LARGE SCALE GENOMIC DNA]</scope>
    <source>
        <strain evidence="17">SYSU_2023b</strain>
        <tissue evidence="17">Whole body</tissue>
    </source>
</reference>
<dbReference type="Pfam" id="PF02260">
    <property type="entry name" value="FATC"/>
    <property type="match status" value="1"/>
</dbReference>
<evidence type="ECO:0000256" key="7">
    <source>
        <dbReference type="ARBA" id="ARBA00022777"/>
    </source>
</evidence>
<keyword evidence="9 13" id="KW-0539">Nucleus</keyword>
<evidence type="ECO:0000256" key="5">
    <source>
        <dbReference type="ARBA" id="ARBA00022741"/>
    </source>
</evidence>
<dbReference type="GO" id="GO:0005524">
    <property type="term" value="F:ATP binding"/>
    <property type="evidence" value="ECO:0007669"/>
    <property type="project" value="UniProtKB-KW"/>
</dbReference>
<dbReference type="GO" id="GO:0004674">
    <property type="term" value="F:protein serine/threonine kinase activity"/>
    <property type="evidence" value="ECO:0007669"/>
    <property type="project" value="UniProtKB-KW"/>
</dbReference>
<comment type="caution">
    <text evidence="17">The sequence shown here is derived from an EMBL/GenBank/DDBJ whole genome shotgun (WGS) entry which is preliminary data.</text>
</comment>
<keyword evidence="10" id="KW-0131">Cell cycle</keyword>
<dbReference type="InterPro" id="IPR038980">
    <property type="entry name" value="ATM_plant"/>
</dbReference>
<protein>
    <recommendedName>
        <fullName evidence="13">non-specific serine/threonine protein kinase</fullName>
        <ecNumber evidence="13">2.7.11.1</ecNumber>
    </recommendedName>
</protein>
<keyword evidence="5 13" id="KW-0547">Nucleotide-binding</keyword>
<dbReference type="Gene3D" id="1.10.1070.11">
    <property type="entry name" value="Phosphatidylinositol 3-/4-kinase, catalytic domain"/>
    <property type="match status" value="1"/>
</dbReference>